<feature type="transmembrane region" description="Helical" evidence="1">
    <location>
        <begin position="165"/>
        <end position="187"/>
    </location>
</feature>
<gene>
    <name evidence="2" type="ORF">GCM10010832_17330</name>
</gene>
<feature type="transmembrane region" description="Helical" evidence="1">
    <location>
        <begin position="236"/>
        <end position="259"/>
    </location>
</feature>
<keyword evidence="1" id="KW-0472">Membrane</keyword>
<reference evidence="3" key="1">
    <citation type="journal article" date="2019" name="Int. J. Syst. Evol. Microbiol.">
        <title>The Global Catalogue of Microorganisms (GCM) 10K type strain sequencing project: providing services to taxonomists for standard genome sequencing and annotation.</title>
        <authorList>
            <consortium name="The Broad Institute Genomics Platform"/>
            <consortium name="The Broad Institute Genome Sequencing Center for Infectious Disease"/>
            <person name="Wu L."/>
            <person name="Ma J."/>
        </authorList>
    </citation>
    <scope>NUCLEOTIDE SEQUENCE [LARGE SCALE GENOMIC DNA]</scope>
    <source>
        <strain evidence="3">CGMCC 1.12931</strain>
    </source>
</reference>
<dbReference type="RefSeq" id="WP_188458715.1">
    <property type="nucleotide sequence ID" value="NZ_BMGM01000007.1"/>
</dbReference>
<feature type="transmembrane region" description="Helical" evidence="1">
    <location>
        <begin position="12"/>
        <end position="29"/>
    </location>
</feature>
<protein>
    <recommendedName>
        <fullName evidence="4">Lysylphosphatidylglycerol synthase TM region</fullName>
    </recommendedName>
</protein>
<sequence>MFKTKNKTKQNFILLIKILLAVWSCGYIFSKIKEEQANFITAFESTSNFSLWLIFGMVFILLFLSLLNWFFEILKWKILVSEVCPISLKTASIQSLIAHAVAVFTPNRIGDFGAKILFFTSEKHQRILGLNFLNNMAQMAVTVLFGIMGFLLLNEIFFDFLQKLQFHLVFWVIFSLVLMYFLLKYFFKKTFTAIQTNLKLTTKKKGQVFAFSLLRYLLFSHQYFIIGWALGWNIDYAQAMPFIFVLYLVASILPSIFILDTALKAGIGIYLFNMLDVSSYIIVVISSIMWLVNFAFPAIVGNVLLLQLKMIQPSTQQQIRIS</sequence>
<evidence type="ECO:0000313" key="3">
    <source>
        <dbReference type="Proteomes" id="UP000599179"/>
    </source>
</evidence>
<keyword evidence="3" id="KW-1185">Reference proteome</keyword>
<name>A0ABQ1SJ92_9FLAO</name>
<accession>A0ABQ1SJ92</accession>
<feature type="transmembrane region" description="Helical" evidence="1">
    <location>
        <begin position="132"/>
        <end position="153"/>
    </location>
</feature>
<dbReference type="Proteomes" id="UP000599179">
    <property type="component" value="Unassembled WGS sequence"/>
</dbReference>
<feature type="transmembrane region" description="Helical" evidence="1">
    <location>
        <begin position="208"/>
        <end position="230"/>
    </location>
</feature>
<comment type="caution">
    <text evidence="2">The sequence shown here is derived from an EMBL/GenBank/DDBJ whole genome shotgun (WGS) entry which is preliminary data.</text>
</comment>
<keyword evidence="1" id="KW-1133">Transmembrane helix</keyword>
<dbReference type="EMBL" id="BMGM01000007">
    <property type="protein sequence ID" value="GGE37622.1"/>
    <property type="molecule type" value="Genomic_DNA"/>
</dbReference>
<evidence type="ECO:0008006" key="4">
    <source>
        <dbReference type="Google" id="ProtNLM"/>
    </source>
</evidence>
<feature type="transmembrane region" description="Helical" evidence="1">
    <location>
        <begin position="49"/>
        <end position="71"/>
    </location>
</feature>
<evidence type="ECO:0000256" key="1">
    <source>
        <dbReference type="SAM" id="Phobius"/>
    </source>
</evidence>
<feature type="transmembrane region" description="Helical" evidence="1">
    <location>
        <begin position="280"/>
        <end position="300"/>
    </location>
</feature>
<proteinExistence type="predicted"/>
<organism evidence="2 3">
    <name type="scientific">Psychroflexus planctonicus</name>
    <dbReference type="NCBI Taxonomy" id="1526575"/>
    <lineage>
        <taxon>Bacteria</taxon>
        <taxon>Pseudomonadati</taxon>
        <taxon>Bacteroidota</taxon>
        <taxon>Flavobacteriia</taxon>
        <taxon>Flavobacteriales</taxon>
        <taxon>Flavobacteriaceae</taxon>
        <taxon>Psychroflexus</taxon>
    </lineage>
</organism>
<evidence type="ECO:0000313" key="2">
    <source>
        <dbReference type="EMBL" id="GGE37622.1"/>
    </source>
</evidence>
<keyword evidence="1" id="KW-0812">Transmembrane</keyword>